<protein>
    <submittedName>
        <fullName evidence="2">Uncharacterized protein</fullName>
    </submittedName>
</protein>
<organism evidence="2 3">
    <name type="scientific">Arthrobacter crusticola</name>
    <dbReference type="NCBI Taxonomy" id="2547960"/>
    <lineage>
        <taxon>Bacteria</taxon>
        <taxon>Bacillati</taxon>
        <taxon>Actinomycetota</taxon>
        <taxon>Actinomycetes</taxon>
        <taxon>Micrococcales</taxon>
        <taxon>Micrococcaceae</taxon>
        <taxon>Arthrobacter</taxon>
    </lineage>
</organism>
<keyword evidence="1" id="KW-0472">Membrane</keyword>
<feature type="transmembrane region" description="Helical" evidence="1">
    <location>
        <begin position="249"/>
        <end position="266"/>
    </location>
</feature>
<feature type="transmembrane region" description="Helical" evidence="1">
    <location>
        <begin position="97"/>
        <end position="115"/>
    </location>
</feature>
<keyword evidence="3" id="KW-1185">Reference proteome</keyword>
<dbReference type="OrthoDB" id="3169698at2"/>
<keyword evidence="1" id="KW-0812">Transmembrane</keyword>
<feature type="transmembrane region" description="Helical" evidence="1">
    <location>
        <begin position="63"/>
        <end position="85"/>
    </location>
</feature>
<feature type="transmembrane region" description="Helical" evidence="1">
    <location>
        <begin position="222"/>
        <end position="243"/>
    </location>
</feature>
<feature type="transmembrane region" description="Helical" evidence="1">
    <location>
        <begin position="481"/>
        <end position="499"/>
    </location>
</feature>
<feature type="transmembrane region" description="Helical" evidence="1">
    <location>
        <begin position="193"/>
        <end position="215"/>
    </location>
</feature>
<keyword evidence="1" id="KW-1133">Transmembrane helix</keyword>
<feature type="transmembrane region" description="Helical" evidence="1">
    <location>
        <begin position="273"/>
        <end position="291"/>
    </location>
</feature>
<proteinExistence type="predicted"/>
<feature type="transmembrane region" description="Helical" evidence="1">
    <location>
        <begin position="380"/>
        <end position="396"/>
    </location>
</feature>
<evidence type="ECO:0000313" key="2">
    <source>
        <dbReference type="EMBL" id="TDK23547.1"/>
    </source>
</evidence>
<feature type="transmembrane region" description="Helical" evidence="1">
    <location>
        <begin position="297"/>
        <end position="317"/>
    </location>
</feature>
<feature type="transmembrane region" description="Helical" evidence="1">
    <location>
        <begin position="440"/>
        <end position="461"/>
    </location>
</feature>
<feature type="transmembrane region" description="Helical" evidence="1">
    <location>
        <begin position="401"/>
        <end position="420"/>
    </location>
</feature>
<accession>A0A4R5TLV4</accession>
<sequence>MSWWDTAPAFVLVISILLLPGALIALAAGARGASVIAAAPALGVGLVGLSGIAGGLLGIRWTLWWVGVCAVVVILLSWVFGRYVGPRGPRQRFVSQWPGLIGLISGAVFAAAVIGQQLKFAIDRPDHIAQRYDNVFHLNAVRYILESDNASTLTLGRMLLPTNTVAIYPSAWHSIVALITDGAGLEIPVASNVMNIAVAAVVWPLSCMFLSSVVFGARWFPLAVTGVLSTCFAAFPLALFDWGPLFPNLLSYAALPVAIGYVAALCRLSQPTGMSVGGLAIGLVGGCAALGTAQPNGLVALMAFFIPMGLWAWIRWFKGQSGSRTKRSILTQVAVLIGSAGAIVLAWYALLLGYDDRDPFTTGGAALGEALTGTASSTETTWMLAAAILIGVVVLIRQPRWAWILGCFAVAAALYVVVASEPRGPVRMTLTGAWYQDAPRLAALLPLVSVMVAVAGLVWLVDRSAALVGALRGTPAWLGKVASVVVGAAVVGVLIPSAFSDGMEASTQKVSKAFSFDPKYTDILTLDERTLIARLPDLVGKGSVIGVNPWNGGALAYSYTGIKVSQYHMTDPDKVLALVAQSADEANAGSAVCVRARELGIDYVLDFGSDYLLDFDNAFLYPAFDDAGDSKYTLVDQVGAAKLFKLGNCFEVSDQ</sequence>
<name>A0A4R5TLV4_9MICC</name>
<feature type="transmembrane region" description="Helical" evidence="1">
    <location>
        <begin position="329"/>
        <end position="350"/>
    </location>
</feature>
<dbReference type="Proteomes" id="UP000295411">
    <property type="component" value="Unassembled WGS sequence"/>
</dbReference>
<dbReference type="EMBL" id="SMTK01000006">
    <property type="protein sequence ID" value="TDK23547.1"/>
    <property type="molecule type" value="Genomic_DNA"/>
</dbReference>
<evidence type="ECO:0000256" key="1">
    <source>
        <dbReference type="SAM" id="Phobius"/>
    </source>
</evidence>
<dbReference type="RefSeq" id="WP_133405012.1">
    <property type="nucleotide sequence ID" value="NZ_SMTK01000006.1"/>
</dbReference>
<dbReference type="InterPro" id="IPR046671">
    <property type="entry name" value="DUF6541"/>
</dbReference>
<comment type="caution">
    <text evidence="2">The sequence shown here is derived from an EMBL/GenBank/DDBJ whole genome shotgun (WGS) entry which is preliminary data.</text>
</comment>
<feature type="transmembrane region" description="Helical" evidence="1">
    <location>
        <begin position="6"/>
        <end position="28"/>
    </location>
</feature>
<feature type="transmembrane region" description="Helical" evidence="1">
    <location>
        <begin position="35"/>
        <end position="57"/>
    </location>
</feature>
<reference evidence="2 3" key="1">
    <citation type="submission" date="2019-03" db="EMBL/GenBank/DDBJ databases">
        <title>Arthrobacter sp. nov., an bacterium isolated from biocrust in Mu Us Desert.</title>
        <authorList>
            <person name="Lixiong L."/>
        </authorList>
    </citation>
    <scope>NUCLEOTIDE SEQUENCE [LARGE SCALE GENOMIC DNA]</scope>
    <source>
        <strain evidence="2 3">SLN-3</strain>
    </source>
</reference>
<dbReference type="AlphaFoldDB" id="A0A4R5TLV4"/>
<dbReference type="Pfam" id="PF20176">
    <property type="entry name" value="DUF6541"/>
    <property type="match status" value="1"/>
</dbReference>
<evidence type="ECO:0000313" key="3">
    <source>
        <dbReference type="Proteomes" id="UP000295411"/>
    </source>
</evidence>
<gene>
    <name evidence="2" type="ORF">E2F48_16310</name>
</gene>